<comment type="subcellular location">
    <subcellularLocation>
        <location evidence="6">Cytoplasm</location>
    </subcellularLocation>
</comment>
<proteinExistence type="inferred from homology"/>
<sequence>MRARVFVTLKPSVFDPQGTTVAEALHTLGYPSVTDVRQGKYFELEIDAATPNEARRIASEVSEKLLANPVIESYRIEVADVRPAGVL</sequence>
<comment type="function">
    <text evidence="6">Part of the phosphoribosylformylglycinamidine synthase complex involved in the purines biosynthetic pathway. Catalyzes the ATP-dependent conversion of formylglycinamide ribonucleotide (FGAR) and glutamine to yield formylglycinamidine ribonucleotide (FGAM) and glutamate. The FGAM synthase complex is composed of three subunits. PurQ produces an ammonia molecule by converting glutamine to glutamate. PurL transfers the ammonia molecule to FGAR to form FGAM in an ATP-dependent manner. PurS interacts with PurQ and PurL and is thought to assist in the transfer of the ammonia molecule from PurQ to PurL.</text>
</comment>
<evidence type="ECO:0000313" key="7">
    <source>
        <dbReference type="EMBL" id="ADC35967.1"/>
    </source>
</evidence>
<dbReference type="NCBIfam" id="NF004630">
    <property type="entry name" value="PRK05974.1"/>
    <property type="match status" value="1"/>
</dbReference>
<dbReference type="Gene3D" id="3.30.1280.10">
    <property type="entry name" value="Phosphoribosylformylglycinamidine synthase subunit PurS"/>
    <property type="match status" value="1"/>
</dbReference>
<dbReference type="SUPFAM" id="SSF82697">
    <property type="entry name" value="PurS-like"/>
    <property type="match status" value="1"/>
</dbReference>
<dbReference type="EC" id="6.3.5.3" evidence="6"/>
<evidence type="ECO:0000256" key="4">
    <source>
        <dbReference type="ARBA" id="ARBA00022755"/>
    </source>
</evidence>
<keyword evidence="2 6" id="KW-0436">Ligase</keyword>
<dbReference type="UniPathway" id="UPA00074">
    <property type="reaction ID" value="UER00128"/>
</dbReference>
<dbReference type="Pfam" id="PF02700">
    <property type="entry name" value="PurS"/>
    <property type="match status" value="1"/>
</dbReference>
<dbReference type="EMBL" id="GU260706">
    <property type="protein sequence ID" value="ADC35967.1"/>
    <property type="molecule type" value="Genomic_DNA"/>
</dbReference>
<dbReference type="AlphaFoldDB" id="E3T6M4"/>
<protein>
    <recommendedName>
        <fullName evidence="6">Phosphoribosylformylglycinamidine synthase subunit PurS</fullName>
        <shortName evidence="6">FGAM synthase</shortName>
        <ecNumber evidence="6">6.3.5.3</ecNumber>
    </recommendedName>
    <alternativeName>
        <fullName evidence="6">Formylglycinamide ribonucleotide amidotransferase subunit III</fullName>
        <shortName evidence="6">FGAR amidotransferase III</shortName>
        <shortName evidence="6">FGAR-AT III</shortName>
    </alternativeName>
    <alternativeName>
        <fullName evidence="6">Phosphoribosylformylglycinamidine synthase subunit III</fullName>
    </alternativeName>
</protein>
<organism evidence="7">
    <name type="scientific">uncultured bacterium 98</name>
    <dbReference type="NCBI Taxonomy" id="698395"/>
    <lineage>
        <taxon>Bacteria</taxon>
        <taxon>environmental samples</taxon>
    </lineage>
</organism>
<keyword evidence="4 6" id="KW-0658">Purine biosynthesis</keyword>
<evidence type="ECO:0000256" key="6">
    <source>
        <dbReference type="HAMAP-Rule" id="MF_01926"/>
    </source>
</evidence>
<comment type="catalytic activity">
    <reaction evidence="6">
        <text>N(2)-formyl-N(1)-(5-phospho-beta-D-ribosyl)glycinamide + L-glutamine + ATP + H2O = 2-formamido-N(1)-(5-O-phospho-beta-D-ribosyl)acetamidine + L-glutamate + ADP + phosphate + H(+)</text>
        <dbReference type="Rhea" id="RHEA:17129"/>
        <dbReference type="ChEBI" id="CHEBI:15377"/>
        <dbReference type="ChEBI" id="CHEBI:15378"/>
        <dbReference type="ChEBI" id="CHEBI:29985"/>
        <dbReference type="ChEBI" id="CHEBI:30616"/>
        <dbReference type="ChEBI" id="CHEBI:43474"/>
        <dbReference type="ChEBI" id="CHEBI:58359"/>
        <dbReference type="ChEBI" id="CHEBI:147286"/>
        <dbReference type="ChEBI" id="CHEBI:147287"/>
        <dbReference type="ChEBI" id="CHEBI:456216"/>
        <dbReference type="EC" id="6.3.5.3"/>
    </reaction>
</comment>
<dbReference type="GO" id="GO:0006189">
    <property type="term" value="P:'de novo' IMP biosynthetic process"/>
    <property type="evidence" value="ECO:0007669"/>
    <property type="project" value="UniProtKB-UniRule"/>
</dbReference>
<dbReference type="HAMAP" id="MF_01926">
    <property type="entry name" value="PurS"/>
    <property type="match status" value="1"/>
</dbReference>
<comment type="pathway">
    <text evidence="6">Purine metabolism; IMP biosynthesis via de novo pathway; 5-amino-1-(5-phospho-D-ribosyl)imidazole from N(2)-formyl-N(1)-(5-phospho-D-ribosyl)glycinamide: step 1/2.</text>
</comment>
<gene>
    <name evidence="6" type="primary">purS</name>
</gene>
<accession>E3T6M4</accession>
<evidence type="ECO:0000256" key="3">
    <source>
        <dbReference type="ARBA" id="ARBA00022741"/>
    </source>
</evidence>
<evidence type="ECO:0000256" key="2">
    <source>
        <dbReference type="ARBA" id="ARBA00022598"/>
    </source>
</evidence>
<comment type="subunit">
    <text evidence="6">Part of the FGAM synthase complex composed of 1 PurL, 1 PurQ and 2 PurS subunits.</text>
</comment>
<keyword evidence="5 6" id="KW-0067">ATP-binding</keyword>
<dbReference type="InterPro" id="IPR036604">
    <property type="entry name" value="PurS-like_sf"/>
</dbReference>
<dbReference type="GO" id="GO:0005524">
    <property type="term" value="F:ATP binding"/>
    <property type="evidence" value="ECO:0007669"/>
    <property type="project" value="UniProtKB-UniRule"/>
</dbReference>
<dbReference type="PANTHER" id="PTHR34696">
    <property type="entry name" value="PHOSPHORIBOSYLFORMYLGLYCINAMIDINE SYNTHASE SUBUNIT PURS"/>
    <property type="match status" value="1"/>
</dbReference>
<dbReference type="NCBIfam" id="TIGR00302">
    <property type="entry name" value="phosphoribosylformylglycinamidine synthase subunit PurS"/>
    <property type="match status" value="1"/>
</dbReference>
<dbReference type="PANTHER" id="PTHR34696:SF1">
    <property type="entry name" value="PHOSPHORIBOSYLFORMYLGLYCINAMIDINE SYNTHASE SUBUNIT PURS"/>
    <property type="match status" value="1"/>
</dbReference>
<dbReference type="GO" id="GO:0004642">
    <property type="term" value="F:phosphoribosylformylglycinamidine synthase activity"/>
    <property type="evidence" value="ECO:0007669"/>
    <property type="project" value="UniProtKB-UniRule"/>
</dbReference>
<comment type="similarity">
    <text evidence="6">Belongs to the PurS family.</text>
</comment>
<reference evidence="7" key="1">
    <citation type="submission" date="2009-12" db="EMBL/GenBank/DDBJ databases">
        <authorList>
            <person name="Kielak A."/>
            <person name="van Veen J.A."/>
            <person name="Kowalchuk G.A."/>
        </authorList>
    </citation>
    <scope>NUCLEOTIDE SEQUENCE</scope>
</reference>
<name>E3T6M4_9BACT</name>
<evidence type="ECO:0000256" key="5">
    <source>
        <dbReference type="ARBA" id="ARBA00022840"/>
    </source>
</evidence>
<dbReference type="GO" id="GO:0005737">
    <property type="term" value="C:cytoplasm"/>
    <property type="evidence" value="ECO:0007669"/>
    <property type="project" value="UniProtKB-SubCell"/>
</dbReference>
<evidence type="ECO:0000256" key="1">
    <source>
        <dbReference type="ARBA" id="ARBA00022490"/>
    </source>
</evidence>
<reference evidence="7" key="2">
    <citation type="journal article" date="2010" name="Appl. Environ. Microbiol.">
        <title>Comparative analysis of acidobacterial genomic fragments from terrestrial and aquatic metagenomic libraries, with emphasis on acidobacteria subdivision 6.</title>
        <authorList>
            <person name="Kielak A.M."/>
            <person name="van Veen J.A."/>
            <person name="Kowalchuk G.A."/>
        </authorList>
    </citation>
    <scope>NUCLEOTIDE SEQUENCE</scope>
</reference>
<keyword evidence="1 6" id="KW-0963">Cytoplasm</keyword>
<keyword evidence="3 6" id="KW-0547">Nucleotide-binding</keyword>
<dbReference type="InterPro" id="IPR003850">
    <property type="entry name" value="PurS"/>
</dbReference>